<keyword evidence="6" id="KW-1185">Reference proteome</keyword>
<dbReference type="AlphaFoldDB" id="A0A9W6KH15"/>
<accession>A0A9W6KH15</accession>
<dbReference type="RefSeq" id="WP_261960028.1">
    <property type="nucleotide sequence ID" value="NZ_BAAAXA010000001.1"/>
</dbReference>
<evidence type="ECO:0000256" key="1">
    <source>
        <dbReference type="ARBA" id="ARBA00004255"/>
    </source>
</evidence>
<evidence type="ECO:0008006" key="7">
    <source>
        <dbReference type="Google" id="ProtNLM"/>
    </source>
</evidence>
<comment type="caution">
    <text evidence="5">The sequence shown here is derived from an EMBL/GenBank/DDBJ whole genome shotgun (WGS) entry which is preliminary data.</text>
</comment>
<gene>
    <name evidence="5" type="ORF">GCM10017581_023260</name>
</gene>
<sequence length="227" mass="23844">MGSVALAEELLLLAYENESGKATGSTIGLDLGMAAAVLVELALAGRIAYVGGTLVVTKADPTGEPIEDEILGRMAADTPHTPDSWLQRLRHGLRGRVLADLCARNIICDVDETTADGFNHLHRYPTVDPSYEADIRDRLSKALIGDDQPDERTAALATLVAAVRMEPALGLRGAEAAAAHEQLAKISDHAGFTGAVSMEESSIRPSVALVVAVLVKAIQTALGTART</sequence>
<evidence type="ECO:0000313" key="6">
    <source>
        <dbReference type="Proteomes" id="UP001143480"/>
    </source>
</evidence>
<organism evidence="5 6">
    <name type="scientific">Dactylosporangium matsuzakiense</name>
    <dbReference type="NCBI Taxonomy" id="53360"/>
    <lineage>
        <taxon>Bacteria</taxon>
        <taxon>Bacillati</taxon>
        <taxon>Actinomycetota</taxon>
        <taxon>Actinomycetes</taxon>
        <taxon>Micromonosporales</taxon>
        <taxon>Micromonosporaceae</taxon>
        <taxon>Dactylosporangium</taxon>
    </lineage>
</organism>
<reference evidence="5" key="2">
    <citation type="submission" date="2023-01" db="EMBL/GenBank/DDBJ databases">
        <authorList>
            <person name="Sun Q."/>
            <person name="Evtushenko L."/>
        </authorList>
    </citation>
    <scope>NUCLEOTIDE SEQUENCE</scope>
    <source>
        <strain evidence="5">VKM Ac-1321</strain>
    </source>
</reference>
<evidence type="ECO:0000256" key="3">
    <source>
        <dbReference type="ARBA" id="ARBA00023121"/>
    </source>
</evidence>
<dbReference type="Gene3D" id="1.10.3630.10">
    <property type="entry name" value="yeast vps74-n-term truncation variant domain like"/>
    <property type="match status" value="1"/>
</dbReference>
<dbReference type="Proteomes" id="UP001143480">
    <property type="component" value="Unassembled WGS sequence"/>
</dbReference>
<keyword evidence="4" id="KW-0472">Membrane</keyword>
<proteinExistence type="predicted"/>
<evidence type="ECO:0000256" key="4">
    <source>
        <dbReference type="ARBA" id="ARBA00023136"/>
    </source>
</evidence>
<dbReference type="InterPro" id="IPR038261">
    <property type="entry name" value="GPP34-like_sf"/>
</dbReference>
<dbReference type="Pfam" id="PF05719">
    <property type="entry name" value="GPP34"/>
    <property type="match status" value="1"/>
</dbReference>
<evidence type="ECO:0000313" key="5">
    <source>
        <dbReference type="EMBL" id="GLL00585.1"/>
    </source>
</evidence>
<dbReference type="GO" id="GO:0012505">
    <property type="term" value="C:endomembrane system"/>
    <property type="evidence" value="ECO:0007669"/>
    <property type="project" value="UniProtKB-ARBA"/>
</dbReference>
<dbReference type="EMBL" id="BSFP01000009">
    <property type="protein sequence ID" value="GLL00585.1"/>
    <property type="molecule type" value="Genomic_DNA"/>
</dbReference>
<protein>
    <recommendedName>
        <fullName evidence="7">Golgi phosphoprotein 3 GPP34</fullName>
    </recommendedName>
</protein>
<dbReference type="InterPro" id="IPR008628">
    <property type="entry name" value="GPP34-like"/>
</dbReference>
<dbReference type="GO" id="GO:0005737">
    <property type="term" value="C:cytoplasm"/>
    <property type="evidence" value="ECO:0007669"/>
    <property type="project" value="UniProtKB-ARBA"/>
</dbReference>
<comment type="subcellular location">
    <subcellularLocation>
        <location evidence="1">Golgi apparatus membrane</location>
        <topology evidence="1">Peripheral membrane protein</topology>
        <orientation evidence="1">Cytoplasmic side</orientation>
    </subcellularLocation>
</comment>
<keyword evidence="2" id="KW-0333">Golgi apparatus</keyword>
<dbReference type="GO" id="GO:0070273">
    <property type="term" value="F:phosphatidylinositol-4-phosphate binding"/>
    <property type="evidence" value="ECO:0007669"/>
    <property type="project" value="InterPro"/>
</dbReference>
<name>A0A9W6KH15_9ACTN</name>
<evidence type="ECO:0000256" key="2">
    <source>
        <dbReference type="ARBA" id="ARBA00023034"/>
    </source>
</evidence>
<keyword evidence="3" id="KW-0446">Lipid-binding</keyword>
<reference evidence="5" key="1">
    <citation type="journal article" date="2014" name="Int. J. Syst. Evol. Microbiol.">
        <title>Complete genome sequence of Corynebacterium casei LMG S-19264T (=DSM 44701T), isolated from a smear-ripened cheese.</title>
        <authorList>
            <consortium name="US DOE Joint Genome Institute (JGI-PGF)"/>
            <person name="Walter F."/>
            <person name="Albersmeier A."/>
            <person name="Kalinowski J."/>
            <person name="Ruckert C."/>
        </authorList>
    </citation>
    <scope>NUCLEOTIDE SEQUENCE</scope>
    <source>
        <strain evidence="5">VKM Ac-1321</strain>
    </source>
</reference>